<reference evidence="3" key="1">
    <citation type="submission" date="2022-08" db="EMBL/GenBank/DDBJ databases">
        <authorList>
            <consortium name="DOE Joint Genome Institute"/>
            <person name="Min B."/>
            <person name="Riley R."/>
            <person name="Sierra-Patev S."/>
            <person name="Naranjo-Ortiz M."/>
            <person name="Looney B."/>
            <person name="Konkel Z."/>
            <person name="Slot J.C."/>
            <person name="Sakamoto Y."/>
            <person name="Steenwyk J.L."/>
            <person name="Rokas A."/>
            <person name="Carro J."/>
            <person name="Camarero S."/>
            <person name="Ferreira P."/>
            <person name="Molpeceres G."/>
            <person name="Ruiz-Duenas F.J."/>
            <person name="Serrano A."/>
            <person name="Henrissat B."/>
            <person name="Drula E."/>
            <person name="Hughes K.W."/>
            <person name="Mata J.L."/>
            <person name="Ishikawa N.K."/>
            <person name="Vargas-Isla R."/>
            <person name="Ushijima S."/>
            <person name="Smith C.A."/>
            <person name="Ahrendt S."/>
            <person name="Andreopoulos W."/>
            <person name="He G."/>
            <person name="Labutti K."/>
            <person name="Lipzen A."/>
            <person name="Ng V."/>
            <person name="Sandor L."/>
            <person name="Barry K."/>
            <person name="Martinez A.T."/>
            <person name="Xiao Y."/>
            <person name="Gibbons J.G."/>
            <person name="Terashima K."/>
            <person name="Hibbett D.S."/>
            <person name="Grigoriev I.V."/>
        </authorList>
    </citation>
    <scope>NUCLEOTIDE SEQUENCE</scope>
    <source>
        <strain evidence="3">Sp2 HRB7682 ss15</strain>
    </source>
</reference>
<gene>
    <name evidence="3" type="ORF">C8J55DRAFT_71463</name>
</gene>
<dbReference type="AlphaFoldDB" id="A0A9W9ADF5"/>
<feature type="chain" id="PRO_5040810929" evidence="2">
    <location>
        <begin position="19"/>
        <end position="131"/>
    </location>
</feature>
<name>A0A9W9ADF5_9AGAR</name>
<evidence type="ECO:0000313" key="4">
    <source>
        <dbReference type="Proteomes" id="UP001150238"/>
    </source>
</evidence>
<feature type="compositionally biased region" description="Basic and acidic residues" evidence="1">
    <location>
        <begin position="112"/>
        <end position="131"/>
    </location>
</feature>
<feature type="compositionally biased region" description="Basic and acidic residues" evidence="1">
    <location>
        <begin position="28"/>
        <end position="37"/>
    </location>
</feature>
<dbReference type="EMBL" id="JANVFS010000016">
    <property type="protein sequence ID" value="KAJ4479531.1"/>
    <property type="molecule type" value="Genomic_DNA"/>
</dbReference>
<keyword evidence="2" id="KW-0732">Signal</keyword>
<protein>
    <submittedName>
        <fullName evidence="3">Uncharacterized protein</fullName>
    </submittedName>
</protein>
<evidence type="ECO:0000313" key="3">
    <source>
        <dbReference type="EMBL" id="KAJ4479531.1"/>
    </source>
</evidence>
<feature type="region of interest" description="Disordered" evidence="1">
    <location>
        <begin position="28"/>
        <end position="62"/>
    </location>
</feature>
<evidence type="ECO:0000256" key="2">
    <source>
        <dbReference type="SAM" id="SignalP"/>
    </source>
</evidence>
<comment type="caution">
    <text evidence="3">The sequence shown here is derived from an EMBL/GenBank/DDBJ whole genome shotgun (WGS) entry which is preliminary data.</text>
</comment>
<feature type="compositionally biased region" description="Polar residues" evidence="1">
    <location>
        <begin position="50"/>
        <end position="62"/>
    </location>
</feature>
<organism evidence="3 4">
    <name type="scientific">Lentinula lateritia</name>
    <dbReference type="NCBI Taxonomy" id="40482"/>
    <lineage>
        <taxon>Eukaryota</taxon>
        <taxon>Fungi</taxon>
        <taxon>Dikarya</taxon>
        <taxon>Basidiomycota</taxon>
        <taxon>Agaricomycotina</taxon>
        <taxon>Agaricomycetes</taxon>
        <taxon>Agaricomycetidae</taxon>
        <taxon>Agaricales</taxon>
        <taxon>Marasmiineae</taxon>
        <taxon>Omphalotaceae</taxon>
        <taxon>Lentinula</taxon>
    </lineage>
</organism>
<evidence type="ECO:0000256" key="1">
    <source>
        <dbReference type="SAM" id="MobiDB-lite"/>
    </source>
</evidence>
<reference evidence="3" key="2">
    <citation type="journal article" date="2023" name="Proc. Natl. Acad. Sci. U.S.A.">
        <title>A global phylogenomic analysis of the shiitake genus Lentinula.</title>
        <authorList>
            <person name="Sierra-Patev S."/>
            <person name="Min B."/>
            <person name="Naranjo-Ortiz M."/>
            <person name="Looney B."/>
            <person name="Konkel Z."/>
            <person name="Slot J.C."/>
            <person name="Sakamoto Y."/>
            <person name="Steenwyk J.L."/>
            <person name="Rokas A."/>
            <person name="Carro J."/>
            <person name="Camarero S."/>
            <person name="Ferreira P."/>
            <person name="Molpeceres G."/>
            <person name="Ruiz-Duenas F.J."/>
            <person name="Serrano A."/>
            <person name="Henrissat B."/>
            <person name="Drula E."/>
            <person name="Hughes K.W."/>
            <person name="Mata J.L."/>
            <person name="Ishikawa N.K."/>
            <person name="Vargas-Isla R."/>
            <person name="Ushijima S."/>
            <person name="Smith C.A."/>
            <person name="Donoghue J."/>
            <person name="Ahrendt S."/>
            <person name="Andreopoulos W."/>
            <person name="He G."/>
            <person name="LaButti K."/>
            <person name="Lipzen A."/>
            <person name="Ng V."/>
            <person name="Riley R."/>
            <person name="Sandor L."/>
            <person name="Barry K."/>
            <person name="Martinez A.T."/>
            <person name="Xiao Y."/>
            <person name="Gibbons J.G."/>
            <person name="Terashima K."/>
            <person name="Grigoriev I.V."/>
            <person name="Hibbett D."/>
        </authorList>
    </citation>
    <scope>NUCLEOTIDE SEQUENCE</scope>
    <source>
        <strain evidence="3">Sp2 HRB7682 ss15</strain>
    </source>
</reference>
<proteinExistence type="predicted"/>
<dbReference type="Proteomes" id="UP001150238">
    <property type="component" value="Unassembled WGS sequence"/>
</dbReference>
<feature type="signal peptide" evidence="2">
    <location>
        <begin position="1"/>
        <end position="18"/>
    </location>
</feature>
<feature type="region of interest" description="Disordered" evidence="1">
    <location>
        <begin position="97"/>
        <end position="131"/>
    </location>
</feature>
<accession>A0A9W9ADF5</accession>
<sequence length="131" mass="14375">MHVLSTLHILILFSRSIALPTHLSTRIDKSASLRSSDEPGPPSWKRDLSGTASPSRPDSLNSVFVPVAPWTRNDADQNSPPWIRDYSRANAGPPFWIRGASGLNTTPGPPSWKREETSPVSTSREKVPHIA</sequence>